<evidence type="ECO:0000256" key="1">
    <source>
        <dbReference type="ARBA" id="ARBA00001947"/>
    </source>
</evidence>
<comment type="cofactor">
    <cofactor evidence="1">
        <name>Zn(2+)</name>
        <dbReference type="ChEBI" id="CHEBI:29105"/>
    </cofactor>
</comment>
<dbReference type="InterPro" id="IPR051453">
    <property type="entry name" value="MBL_Glyoxalase_II"/>
</dbReference>
<dbReference type="GO" id="GO:0016787">
    <property type="term" value="F:hydrolase activity"/>
    <property type="evidence" value="ECO:0007669"/>
    <property type="project" value="UniProtKB-KW"/>
</dbReference>
<evidence type="ECO:0000256" key="3">
    <source>
        <dbReference type="ARBA" id="ARBA00022801"/>
    </source>
</evidence>
<evidence type="ECO:0000259" key="5">
    <source>
        <dbReference type="SMART" id="SM00849"/>
    </source>
</evidence>
<keyword evidence="2" id="KW-0479">Metal-binding</keyword>
<evidence type="ECO:0000313" key="6">
    <source>
        <dbReference type="EMBL" id="KPL89081.1"/>
    </source>
</evidence>
<dbReference type="PATRIC" id="fig|872965.6.peg.59"/>
<comment type="caution">
    <text evidence="6">The sequence shown here is derived from an EMBL/GenBank/DDBJ whole genome shotgun (WGS) entry which is preliminary data.</text>
</comment>
<evidence type="ECO:0000313" key="7">
    <source>
        <dbReference type="Proteomes" id="UP000050502"/>
    </source>
</evidence>
<dbReference type="Proteomes" id="UP000050502">
    <property type="component" value="Unassembled WGS sequence"/>
</dbReference>
<accession>A0A0P6YY80</accession>
<dbReference type="GO" id="GO:0046872">
    <property type="term" value="F:metal ion binding"/>
    <property type="evidence" value="ECO:0007669"/>
    <property type="project" value="UniProtKB-KW"/>
</dbReference>
<name>A0A0P6YY80_9CHLR</name>
<evidence type="ECO:0000256" key="4">
    <source>
        <dbReference type="ARBA" id="ARBA00022833"/>
    </source>
</evidence>
<feature type="domain" description="Metallo-beta-lactamase" evidence="5">
    <location>
        <begin position="12"/>
        <end position="190"/>
    </location>
</feature>
<keyword evidence="4" id="KW-0862">Zinc</keyword>
<dbReference type="Pfam" id="PF00753">
    <property type="entry name" value="Lactamase_B"/>
    <property type="match status" value="1"/>
</dbReference>
<organism evidence="6 7">
    <name type="scientific">Ardenticatena maritima</name>
    <dbReference type="NCBI Taxonomy" id="872965"/>
    <lineage>
        <taxon>Bacteria</taxon>
        <taxon>Bacillati</taxon>
        <taxon>Chloroflexota</taxon>
        <taxon>Ardenticatenia</taxon>
        <taxon>Ardenticatenales</taxon>
        <taxon>Ardenticatenaceae</taxon>
        <taxon>Ardenticatena</taxon>
    </lineage>
</organism>
<gene>
    <name evidence="6" type="ORF">SE16_00605</name>
</gene>
<dbReference type="Gene3D" id="3.60.15.10">
    <property type="entry name" value="Ribonuclease Z/Hydroxyacylglutathione hydrolase-like"/>
    <property type="match status" value="1"/>
</dbReference>
<dbReference type="PANTHER" id="PTHR46233:SF3">
    <property type="entry name" value="HYDROXYACYLGLUTATHIONE HYDROLASE GLOC"/>
    <property type="match status" value="1"/>
</dbReference>
<reference evidence="6 7" key="1">
    <citation type="submission" date="2015-07" db="EMBL/GenBank/DDBJ databases">
        <title>Whole genome sequence of Ardenticatena maritima DSM 23922.</title>
        <authorList>
            <person name="Hemp J."/>
            <person name="Ward L.M."/>
            <person name="Pace L.A."/>
            <person name="Fischer W.W."/>
        </authorList>
    </citation>
    <scope>NUCLEOTIDE SEQUENCE [LARGE SCALE GENOMIC DNA]</scope>
    <source>
        <strain evidence="6 7">110S</strain>
    </source>
</reference>
<dbReference type="CDD" id="cd06262">
    <property type="entry name" value="metallo-hydrolase-like_MBL-fold"/>
    <property type="match status" value="1"/>
</dbReference>
<dbReference type="SUPFAM" id="SSF56281">
    <property type="entry name" value="Metallo-hydrolase/oxidoreductase"/>
    <property type="match status" value="1"/>
</dbReference>
<protein>
    <recommendedName>
        <fullName evidence="5">Metallo-beta-lactamase domain-containing protein</fullName>
    </recommendedName>
</protein>
<evidence type="ECO:0000256" key="2">
    <source>
        <dbReference type="ARBA" id="ARBA00022723"/>
    </source>
</evidence>
<dbReference type="EMBL" id="LGKN01000003">
    <property type="protein sequence ID" value="KPL89081.1"/>
    <property type="molecule type" value="Genomic_DNA"/>
</dbReference>
<dbReference type="PANTHER" id="PTHR46233">
    <property type="entry name" value="HYDROXYACYLGLUTATHIONE HYDROLASE GLOC"/>
    <property type="match status" value="1"/>
</dbReference>
<dbReference type="InterPro" id="IPR036866">
    <property type="entry name" value="RibonucZ/Hydroxyglut_hydro"/>
</dbReference>
<dbReference type="InterPro" id="IPR001279">
    <property type="entry name" value="Metallo-B-lactamas"/>
</dbReference>
<sequence>MHIETLVVGPLQVNCYIVVNEATGDAIIIDPGGDADRIIATIRANGWNPLRIVNTHCHFDHVLGVPALKAEFGIPFWVPHGEEALVARAPHIAQEWLGFDPGPAPTVDATIREGQNIAPPGLTLTVYETPGHSPNGCVFIGEGVCFTGDVVFAGSIGRYDLPGADFNTLMRSIRRVILPLPDETVLLPGHGPATTMADERRFNPYIRALMAKE</sequence>
<dbReference type="SMART" id="SM00849">
    <property type="entry name" value="Lactamase_B"/>
    <property type="match status" value="1"/>
</dbReference>
<keyword evidence="3" id="KW-0378">Hydrolase</keyword>
<dbReference type="AlphaFoldDB" id="A0A0P6YY80"/>
<proteinExistence type="predicted"/>